<proteinExistence type="predicted"/>
<dbReference type="OrthoDB" id="5177725at2"/>
<dbReference type="SMART" id="SM00530">
    <property type="entry name" value="HTH_XRE"/>
    <property type="match status" value="1"/>
</dbReference>
<reference evidence="2 3" key="1">
    <citation type="submission" date="2017-02" db="EMBL/GenBank/DDBJ databases">
        <authorList>
            <person name="Peterson S.W."/>
        </authorList>
    </citation>
    <scope>NUCLEOTIDE SEQUENCE [LARGE SCALE GENOMIC DNA]</scope>
    <source>
        <strain evidence="2 3">DSM 45154</strain>
    </source>
</reference>
<dbReference type="GO" id="GO:0003677">
    <property type="term" value="F:DNA binding"/>
    <property type="evidence" value="ECO:0007669"/>
    <property type="project" value="InterPro"/>
</dbReference>
<dbReference type="PROSITE" id="PS50943">
    <property type="entry name" value="HTH_CROC1"/>
    <property type="match status" value="1"/>
</dbReference>
<dbReference type="RefSeq" id="WP_078761501.1">
    <property type="nucleotide sequence ID" value="NZ_FUWS01000005.1"/>
</dbReference>
<dbReference type="Pfam" id="PF19054">
    <property type="entry name" value="DUF5753"/>
    <property type="match status" value="1"/>
</dbReference>
<accession>A0A1T4QD29</accession>
<dbReference type="EMBL" id="FUWS01000005">
    <property type="protein sequence ID" value="SKA01594.1"/>
    <property type="molecule type" value="Genomic_DNA"/>
</dbReference>
<dbReference type="Gene3D" id="1.10.260.40">
    <property type="entry name" value="lambda repressor-like DNA-binding domains"/>
    <property type="match status" value="1"/>
</dbReference>
<evidence type="ECO:0000259" key="1">
    <source>
        <dbReference type="PROSITE" id="PS50943"/>
    </source>
</evidence>
<dbReference type="SUPFAM" id="SSF47413">
    <property type="entry name" value="lambda repressor-like DNA-binding domains"/>
    <property type="match status" value="1"/>
</dbReference>
<evidence type="ECO:0000313" key="3">
    <source>
        <dbReference type="Proteomes" id="UP000190637"/>
    </source>
</evidence>
<protein>
    <submittedName>
        <fullName evidence="2">Helix-turn-helix domain-containing protein</fullName>
    </submittedName>
</protein>
<keyword evidence="3" id="KW-1185">Reference proteome</keyword>
<dbReference type="InterPro" id="IPR043917">
    <property type="entry name" value="DUF5753"/>
</dbReference>
<feature type="domain" description="HTH cro/C1-type" evidence="1">
    <location>
        <begin position="18"/>
        <end position="72"/>
    </location>
</feature>
<dbReference type="CDD" id="cd00093">
    <property type="entry name" value="HTH_XRE"/>
    <property type="match status" value="1"/>
</dbReference>
<organism evidence="2 3">
    <name type="scientific">Marinactinospora thermotolerans DSM 45154</name>
    <dbReference type="NCBI Taxonomy" id="1122192"/>
    <lineage>
        <taxon>Bacteria</taxon>
        <taxon>Bacillati</taxon>
        <taxon>Actinomycetota</taxon>
        <taxon>Actinomycetes</taxon>
        <taxon>Streptosporangiales</taxon>
        <taxon>Nocardiopsidaceae</taxon>
        <taxon>Marinactinospora</taxon>
    </lineage>
</organism>
<dbReference type="Proteomes" id="UP000190637">
    <property type="component" value="Unassembled WGS sequence"/>
</dbReference>
<dbReference type="STRING" id="1122192.SAMN02745673_02160"/>
<sequence>MPPIQAPTIRLRQLGMELRRRREQAGVKLEEAAAHLECSTTRVSRIELAKAKPRIRDVRDLCELYQVPPEVQDHLLQLARDAQTPGWWSEFEDVLSAEFGSYMGMEHAAVSLRAYEAQLVHGLLQTSDYARAVLEHTSLGLFDDSDELVRRIALRTKRQELLKRADPPFRLELVLDEAVIRRPIGGSEVMRAQLQHLLDASQQPNIGLRVLPFSRGAHPALDGPFYLIGFSTPAHPDVVYVESQAGNAYLEKPEQIDRHTKMFDLLTSEALDYEETRLLIDATIKELR</sequence>
<name>A0A1T4QD29_9ACTN</name>
<evidence type="ECO:0000313" key="2">
    <source>
        <dbReference type="EMBL" id="SKA01594.1"/>
    </source>
</evidence>
<dbReference type="InterPro" id="IPR010982">
    <property type="entry name" value="Lambda_DNA-bd_dom_sf"/>
</dbReference>
<dbReference type="InterPro" id="IPR001387">
    <property type="entry name" value="Cro/C1-type_HTH"/>
</dbReference>
<dbReference type="Pfam" id="PF13560">
    <property type="entry name" value="HTH_31"/>
    <property type="match status" value="1"/>
</dbReference>
<gene>
    <name evidence="2" type="ORF">SAMN02745673_02160</name>
</gene>
<dbReference type="AlphaFoldDB" id="A0A1T4QD29"/>